<evidence type="ECO:0000256" key="7">
    <source>
        <dbReference type="ARBA" id="ARBA00023242"/>
    </source>
</evidence>
<comment type="subcellular location">
    <subcellularLocation>
        <location evidence="2">Nucleus</location>
    </subcellularLocation>
</comment>
<evidence type="ECO:0000256" key="1">
    <source>
        <dbReference type="ARBA" id="ARBA00001968"/>
    </source>
</evidence>
<keyword evidence="4" id="KW-0540">Nuclease</keyword>
<dbReference type="AlphaFoldDB" id="A0A9J6E4T5"/>
<dbReference type="GO" id="GO:0005634">
    <property type="term" value="C:nucleus"/>
    <property type="evidence" value="ECO:0007669"/>
    <property type="project" value="UniProtKB-SubCell"/>
</dbReference>
<gene>
    <name evidence="9" type="ORF">HPB51_022657</name>
</gene>
<comment type="cofactor">
    <cofactor evidence="1">
        <name>a divalent metal cation</name>
        <dbReference type="ChEBI" id="CHEBI:60240"/>
    </cofactor>
</comment>
<dbReference type="PANTHER" id="PTHR22930:SF269">
    <property type="entry name" value="NUCLEASE HARBI1-LIKE PROTEIN"/>
    <property type="match status" value="1"/>
</dbReference>
<keyword evidence="5" id="KW-0479">Metal-binding</keyword>
<dbReference type="Pfam" id="PF13359">
    <property type="entry name" value="DDE_Tnp_4"/>
    <property type="match status" value="1"/>
</dbReference>
<feature type="domain" description="DDE Tnp4" evidence="8">
    <location>
        <begin position="185"/>
        <end position="327"/>
    </location>
</feature>
<protein>
    <recommendedName>
        <fullName evidence="8">DDE Tnp4 domain-containing protein</fullName>
    </recommendedName>
</protein>
<sequence length="414" mass="46826">MPAVSAVSRRNTTVFTSTLVLLMLLIKKRKQVREQRQPRRWWVRPVFLARKQEGLYHTAMKRMREGDHGFFFKFYRMTPALFDVLLRFVALDLTKIHVSRETLEPGERLAITLSYLASGQDIPSVALAYQVGIETARLCIHETCEAIWERLKDHVMKVSGLQFHFDVGYLVGPDLDFLSCLLFQGTFSIVLMAVVDSDCKYVLVDVGAEGRQSDGGIFKESSFGCDLSKGRLDIPAVGTLPGTSACVPYAFVGDEAFQLRKDFMRPYPAKCLNDTMRIFNYRLSRARRCAENAFGITAARWRILLRTINVQPSHVDFVVKAACVLHNFLTLYNPHAHQFLDREDSFGNVVGGRWRHGVQHVPDNSFFAMAPTQARNYDGDAGAARRLFASYFSSTAGQVPLQWNLPGLTKKQPS</sequence>
<dbReference type="InterPro" id="IPR045249">
    <property type="entry name" value="HARBI1-like"/>
</dbReference>
<evidence type="ECO:0000259" key="8">
    <source>
        <dbReference type="Pfam" id="PF13359"/>
    </source>
</evidence>
<comment type="caution">
    <text evidence="9">The sequence shown here is derived from an EMBL/GenBank/DDBJ whole genome shotgun (WGS) entry which is preliminary data.</text>
</comment>
<dbReference type="Proteomes" id="UP000821866">
    <property type="component" value="Chromosome 4"/>
</dbReference>
<evidence type="ECO:0000313" key="9">
    <source>
        <dbReference type="EMBL" id="KAH8029093.1"/>
    </source>
</evidence>
<dbReference type="GO" id="GO:0004518">
    <property type="term" value="F:nuclease activity"/>
    <property type="evidence" value="ECO:0007669"/>
    <property type="project" value="UniProtKB-KW"/>
</dbReference>
<organism evidence="9 10">
    <name type="scientific">Rhipicephalus microplus</name>
    <name type="common">Cattle tick</name>
    <name type="synonym">Boophilus microplus</name>
    <dbReference type="NCBI Taxonomy" id="6941"/>
    <lineage>
        <taxon>Eukaryota</taxon>
        <taxon>Metazoa</taxon>
        <taxon>Ecdysozoa</taxon>
        <taxon>Arthropoda</taxon>
        <taxon>Chelicerata</taxon>
        <taxon>Arachnida</taxon>
        <taxon>Acari</taxon>
        <taxon>Parasitiformes</taxon>
        <taxon>Ixodida</taxon>
        <taxon>Ixodoidea</taxon>
        <taxon>Ixodidae</taxon>
        <taxon>Rhipicephalinae</taxon>
        <taxon>Rhipicephalus</taxon>
        <taxon>Boophilus</taxon>
    </lineage>
</organism>
<proteinExistence type="inferred from homology"/>
<evidence type="ECO:0000256" key="4">
    <source>
        <dbReference type="ARBA" id="ARBA00022722"/>
    </source>
</evidence>
<keyword evidence="10" id="KW-1185">Reference proteome</keyword>
<comment type="similarity">
    <text evidence="3">Belongs to the HARBI1 family.</text>
</comment>
<accession>A0A9J6E4T5</accession>
<evidence type="ECO:0000256" key="3">
    <source>
        <dbReference type="ARBA" id="ARBA00006958"/>
    </source>
</evidence>
<dbReference type="GO" id="GO:0046872">
    <property type="term" value="F:metal ion binding"/>
    <property type="evidence" value="ECO:0007669"/>
    <property type="project" value="UniProtKB-KW"/>
</dbReference>
<evidence type="ECO:0000256" key="5">
    <source>
        <dbReference type="ARBA" id="ARBA00022723"/>
    </source>
</evidence>
<reference evidence="9" key="2">
    <citation type="submission" date="2021-09" db="EMBL/GenBank/DDBJ databases">
        <authorList>
            <person name="Jia N."/>
            <person name="Wang J."/>
            <person name="Shi W."/>
            <person name="Du L."/>
            <person name="Sun Y."/>
            <person name="Zhan W."/>
            <person name="Jiang J."/>
            <person name="Wang Q."/>
            <person name="Zhang B."/>
            <person name="Ji P."/>
            <person name="Sakyi L.B."/>
            <person name="Cui X."/>
            <person name="Yuan T."/>
            <person name="Jiang B."/>
            <person name="Yang W."/>
            <person name="Lam T.T.-Y."/>
            <person name="Chang Q."/>
            <person name="Ding S."/>
            <person name="Wang X."/>
            <person name="Zhu J."/>
            <person name="Ruan X."/>
            <person name="Zhao L."/>
            <person name="Wei J."/>
            <person name="Que T."/>
            <person name="Du C."/>
            <person name="Cheng J."/>
            <person name="Dai P."/>
            <person name="Han X."/>
            <person name="Huang E."/>
            <person name="Gao Y."/>
            <person name="Liu J."/>
            <person name="Shao H."/>
            <person name="Ye R."/>
            <person name="Li L."/>
            <person name="Wei W."/>
            <person name="Wang X."/>
            <person name="Wang C."/>
            <person name="Huo Q."/>
            <person name="Li W."/>
            <person name="Guo W."/>
            <person name="Chen H."/>
            <person name="Chen S."/>
            <person name="Zhou L."/>
            <person name="Zhou L."/>
            <person name="Ni X."/>
            <person name="Tian J."/>
            <person name="Zhou Y."/>
            <person name="Sheng Y."/>
            <person name="Liu T."/>
            <person name="Pan Y."/>
            <person name="Xia L."/>
            <person name="Li J."/>
            <person name="Zhao F."/>
            <person name="Cao W."/>
        </authorList>
    </citation>
    <scope>NUCLEOTIDE SEQUENCE</scope>
    <source>
        <strain evidence="9">Rmic-2018</strain>
        <tissue evidence="9">Larvae</tissue>
    </source>
</reference>
<name>A0A9J6E4T5_RHIMP</name>
<dbReference type="VEuPathDB" id="VectorBase:LOC119166780"/>
<dbReference type="PANTHER" id="PTHR22930">
    <property type="match status" value="1"/>
</dbReference>
<evidence type="ECO:0000256" key="2">
    <source>
        <dbReference type="ARBA" id="ARBA00004123"/>
    </source>
</evidence>
<reference evidence="9" key="1">
    <citation type="journal article" date="2020" name="Cell">
        <title>Large-Scale Comparative Analyses of Tick Genomes Elucidate Their Genetic Diversity and Vector Capacities.</title>
        <authorList>
            <consortium name="Tick Genome and Microbiome Consortium (TIGMIC)"/>
            <person name="Jia N."/>
            <person name="Wang J."/>
            <person name="Shi W."/>
            <person name="Du L."/>
            <person name="Sun Y."/>
            <person name="Zhan W."/>
            <person name="Jiang J.F."/>
            <person name="Wang Q."/>
            <person name="Zhang B."/>
            <person name="Ji P."/>
            <person name="Bell-Sakyi L."/>
            <person name="Cui X.M."/>
            <person name="Yuan T.T."/>
            <person name="Jiang B.G."/>
            <person name="Yang W.F."/>
            <person name="Lam T.T."/>
            <person name="Chang Q.C."/>
            <person name="Ding S.J."/>
            <person name="Wang X.J."/>
            <person name="Zhu J.G."/>
            <person name="Ruan X.D."/>
            <person name="Zhao L."/>
            <person name="Wei J.T."/>
            <person name="Ye R.Z."/>
            <person name="Que T.C."/>
            <person name="Du C.H."/>
            <person name="Zhou Y.H."/>
            <person name="Cheng J.X."/>
            <person name="Dai P.F."/>
            <person name="Guo W.B."/>
            <person name="Han X.H."/>
            <person name="Huang E.J."/>
            <person name="Li L.F."/>
            <person name="Wei W."/>
            <person name="Gao Y.C."/>
            <person name="Liu J.Z."/>
            <person name="Shao H.Z."/>
            <person name="Wang X."/>
            <person name="Wang C.C."/>
            <person name="Yang T.C."/>
            <person name="Huo Q.B."/>
            <person name="Li W."/>
            <person name="Chen H.Y."/>
            <person name="Chen S.E."/>
            <person name="Zhou L.G."/>
            <person name="Ni X.B."/>
            <person name="Tian J.H."/>
            <person name="Sheng Y."/>
            <person name="Liu T."/>
            <person name="Pan Y.S."/>
            <person name="Xia L.Y."/>
            <person name="Li J."/>
            <person name="Zhao F."/>
            <person name="Cao W.C."/>
        </authorList>
    </citation>
    <scope>NUCLEOTIDE SEQUENCE</scope>
    <source>
        <strain evidence="9">Rmic-2018</strain>
    </source>
</reference>
<keyword evidence="7" id="KW-0539">Nucleus</keyword>
<evidence type="ECO:0000256" key="6">
    <source>
        <dbReference type="ARBA" id="ARBA00022801"/>
    </source>
</evidence>
<keyword evidence="6" id="KW-0378">Hydrolase</keyword>
<evidence type="ECO:0000313" key="10">
    <source>
        <dbReference type="Proteomes" id="UP000821866"/>
    </source>
</evidence>
<dbReference type="GO" id="GO:0016787">
    <property type="term" value="F:hydrolase activity"/>
    <property type="evidence" value="ECO:0007669"/>
    <property type="project" value="UniProtKB-KW"/>
</dbReference>
<dbReference type="EMBL" id="JABSTU010000006">
    <property type="protein sequence ID" value="KAH8029093.1"/>
    <property type="molecule type" value="Genomic_DNA"/>
</dbReference>
<dbReference type="InterPro" id="IPR027806">
    <property type="entry name" value="HARBI1_dom"/>
</dbReference>